<dbReference type="AlphaFoldDB" id="A0A895YJ71"/>
<accession>A0A895YJ71</accession>
<feature type="transmembrane region" description="Helical" evidence="1">
    <location>
        <begin position="157"/>
        <end position="186"/>
    </location>
</feature>
<dbReference type="PANTHER" id="PTHR37308:SF1">
    <property type="entry name" value="POLYPRENYL-PHOSPHATE TRANSPORTER"/>
    <property type="match status" value="1"/>
</dbReference>
<name>A0A895YJ71_9ACTN</name>
<dbReference type="PANTHER" id="PTHR37308">
    <property type="entry name" value="INTEGRAL MEMBRANE PROTEIN"/>
    <property type="match status" value="1"/>
</dbReference>
<dbReference type="InterPro" id="IPR007163">
    <property type="entry name" value="VCA0040-like"/>
</dbReference>
<feature type="transmembrane region" description="Helical" evidence="1">
    <location>
        <begin position="261"/>
        <end position="282"/>
    </location>
</feature>
<evidence type="ECO:0000313" key="3">
    <source>
        <dbReference type="Proteomes" id="UP000662857"/>
    </source>
</evidence>
<proteinExistence type="predicted"/>
<dbReference type="EMBL" id="CP070499">
    <property type="protein sequence ID" value="QSB14646.1"/>
    <property type="molecule type" value="Genomic_DNA"/>
</dbReference>
<organism evidence="2 3">
    <name type="scientific">Natronosporangium hydrolyticum</name>
    <dbReference type="NCBI Taxonomy" id="2811111"/>
    <lineage>
        <taxon>Bacteria</taxon>
        <taxon>Bacillati</taxon>
        <taxon>Actinomycetota</taxon>
        <taxon>Actinomycetes</taxon>
        <taxon>Micromonosporales</taxon>
        <taxon>Micromonosporaceae</taxon>
        <taxon>Natronosporangium</taxon>
    </lineage>
</organism>
<keyword evidence="1" id="KW-0812">Transmembrane</keyword>
<feature type="transmembrane region" description="Helical" evidence="1">
    <location>
        <begin position="105"/>
        <end position="121"/>
    </location>
</feature>
<feature type="transmembrane region" description="Helical" evidence="1">
    <location>
        <begin position="231"/>
        <end position="249"/>
    </location>
</feature>
<keyword evidence="3" id="KW-1185">Reference proteome</keyword>
<dbReference type="Proteomes" id="UP000662857">
    <property type="component" value="Chromosome"/>
</dbReference>
<feature type="transmembrane region" description="Helical" evidence="1">
    <location>
        <begin position="127"/>
        <end position="145"/>
    </location>
</feature>
<dbReference type="KEGG" id="nhy:JQS43_24820"/>
<keyword evidence="1" id="KW-0472">Membrane</keyword>
<protein>
    <submittedName>
        <fullName evidence="2">DUF368 domain-containing protein</fullName>
    </submittedName>
</protein>
<feature type="transmembrane region" description="Helical" evidence="1">
    <location>
        <begin position="73"/>
        <end position="93"/>
    </location>
</feature>
<keyword evidence="1" id="KW-1133">Transmembrane helix</keyword>
<evidence type="ECO:0000256" key="1">
    <source>
        <dbReference type="SAM" id="Phobius"/>
    </source>
</evidence>
<evidence type="ECO:0000313" key="2">
    <source>
        <dbReference type="EMBL" id="QSB14646.1"/>
    </source>
</evidence>
<dbReference type="Pfam" id="PF04018">
    <property type="entry name" value="VCA0040-like"/>
    <property type="match status" value="1"/>
</dbReference>
<sequence>MSVTRARAANVARGGLIGAAEAVPGVSGGTVALVTGVYETLIDSAGHLVSGVRAVFTDRDRARAEFRSVRWDVILPLLGGMLPTLVIALLLLAPLIEAHPVPMRALLLGMVAAALAVPATMVDRWGWREVGFAAVAALAAFVLTGQLQLSVSPALPLVFLVAAIAICALVLPGVSGAFLLLAFGLYGPTREAVRHLDLAYIATFFLGAVCGLSLFVKALQWLLSNWHRATLAVMTGLILGALRALWPWQTEQNQLQAPGELVGLAVVLCLIGAAVVVGIMLLERRARDQDAPAAPVR</sequence>
<dbReference type="RefSeq" id="WP_239676795.1">
    <property type="nucleotide sequence ID" value="NZ_CP070499.1"/>
</dbReference>
<feature type="transmembrane region" description="Helical" evidence="1">
    <location>
        <begin position="198"/>
        <end position="219"/>
    </location>
</feature>
<reference evidence="2" key="1">
    <citation type="submission" date="2021-02" db="EMBL/GenBank/DDBJ databases">
        <title>Natrosporangium hydrolyticum gen. nov., sp. nov, a haloalkaliphilic actinobacterium from a soda solonchak soil.</title>
        <authorList>
            <person name="Sorokin D.Y."/>
            <person name="Khijniak T.V."/>
            <person name="Zakharycheva A.P."/>
            <person name="Boueva O.V."/>
            <person name="Ariskina E.V."/>
            <person name="Hahnke R.L."/>
            <person name="Bunk B."/>
            <person name="Sproer C."/>
            <person name="Schumann P."/>
            <person name="Evtushenko L.I."/>
            <person name="Kublanov I.V."/>
        </authorList>
    </citation>
    <scope>NUCLEOTIDE SEQUENCE</scope>
    <source>
        <strain evidence="2">DSM 106523</strain>
    </source>
</reference>
<gene>
    <name evidence="2" type="ORF">JQS43_24820</name>
</gene>